<dbReference type="EMBL" id="PITI01000020">
    <property type="protein sequence ID" value="TBU09539.1"/>
    <property type="molecule type" value="Genomic_DNA"/>
</dbReference>
<gene>
    <name evidence="3" type="ORF">CWI36_0020p0010</name>
</gene>
<reference evidence="3 4" key="1">
    <citation type="submission" date="2017-12" db="EMBL/GenBank/DDBJ databases">
        <authorList>
            <person name="Pombert J.-F."/>
            <person name="Haag K.L."/>
            <person name="Ebert D."/>
        </authorList>
    </citation>
    <scope>NUCLEOTIDE SEQUENCE [LARGE SCALE GENOMIC DNA]</scope>
    <source>
        <strain evidence="3">BE-OM-2</strain>
    </source>
</reference>
<evidence type="ECO:0000313" key="4">
    <source>
        <dbReference type="Proteomes" id="UP000291404"/>
    </source>
</evidence>
<comment type="caution">
    <text evidence="3">The sequence shown here is derived from an EMBL/GenBank/DDBJ whole genome shotgun (WGS) entry which is preliminary data.</text>
</comment>
<accession>A0A4Q9LMF9</accession>
<name>A0A4Q9LMF9_9MICR</name>
<keyword evidence="4" id="KW-1185">Reference proteome</keyword>
<dbReference type="VEuPathDB" id="MicrosporidiaDB:CWI36_0020p0010"/>
<evidence type="ECO:0000259" key="2">
    <source>
        <dbReference type="PROSITE" id="PS50878"/>
    </source>
</evidence>
<proteinExistence type="predicted"/>
<sequence length="775" mass="89123">MINVTLYIKKAYDSVDRNKLYWKLIKLQKFSIRDTKLIAHLIENNKYTLCSNKATSLVKTASIGPPKGSIISPKLFNIFIDDIIHFIQKRFRHMVFLYAVDILICPPTVQIAQNIILGMERHSTINNYRFNPDKCYYNTTKDISIKVYNTNFTKQSPLKYLCFFFINRGAGTADTGIEGHNRIRIINKETGGNNKETTTDLSGNSQPGNTRIPSKEHIENIKVSKNNKAFMDIKAVTPSFFSRHTNNTQEHILLIKNESSEDDNTEKESRAINDNNEEEKNKVVEGDKNILNTKWDIKNSKVTKESDAVDTTRLAMIEDKLSVSRIEETDIIAICTSKNDIKEINTEKAEKEGPTYTPNLLRNRFSAELGGTGYLRPRPKITIRIREKPISLSQPRNTEELKRITNEDGKDYDISTEGLEGLIRYSERLEPRLKNEDKCKEQMKYKTEVAITSKNKEHKPIMNISYRLNNTKLNKEQKILITQGNLHLQISLYWLALETMEPGSSKDVVNMVFLSKTVLEVICKEGKKEAVNRVFRNIGARLLKNSPEVDSNGLFKISGFLARMKRIKYRRSNNNYKLRRLAVKVLKSKGKELHKVIGSLNIKANDIEMDNASRFINVGGLSEIKTFKINNILRQYDLEVLGIAETWSHDIIPIVKGYNILGLKKSLKVKDRYSNKESMIVLRKIGLECDTIEKLLIKIPYAIFPIEDSTQRARRLRGNIAHKIINSRKTLLRHISNQQTMWNLKEFSDEASWKYKAHMKLVVTGDNYHLEGGVN</sequence>
<protein>
    <submittedName>
        <fullName evidence="3">Putative reverse transcriptase</fullName>
    </submittedName>
</protein>
<organism evidence="3 4">
    <name type="scientific">Hamiltosporidium magnivora</name>
    <dbReference type="NCBI Taxonomy" id="148818"/>
    <lineage>
        <taxon>Eukaryota</taxon>
        <taxon>Fungi</taxon>
        <taxon>Fungi incertae sedis</taxon>
        <taxon>Microsporidia</taxon>
        <taxon>Dubosqiidae</taxon>
        <taxon>Hamiltosporidium</taxon>
    </lineage>
</organism>
<feature type="domain" description="Reverse transcriptase" evidence="2">
    <location>
        <begin position="1"/>
        <end position="165"/>
    </location>
</feature>
<feature type="region of interest" description="Disordered" evidence="1">
    <location>
        <begin position="188"/>
        <end position="212"/>
    </location>
</feature>
<dbReference type="AlphaFoldDB" id="A0A4Q9LMF9"/>
<dbReference type="InterPro" id="IPR000477">
    <property type="entry name" value="RT_dom"/>
</dbReference>
<keyword evidence="3" id="KW-0695">RNA-directed DNA polymerase</keyword>
<keyword evidence="3" id="KW-0548">Nucleotidyltransferase</keyword>
<dbReference type="Pfam" id="PF00078">
    <property type="entry name" value="RVT_1"/>
    <property type="match status" value="1"/>
</dbReference>
<dbReference type="GO" id="GO:0003964">
    <property type="term" value="F:RNA-directed DNA polymerase activity"/>
    <property type="evidence" value="ECO:0007669"/>
    <property type="project" value="UniProtKB-KW"/>
</dbReference>
<dbReference type="VEuPathDB" id="MicrosporidiaDB:CWI39_0074p0010"/>
<dbReference type="Proteomes" id="UP000291404">
    <property type="component" value="Unassembled WGS sequence"/>
</dbReference>
<feature type="region of interest" description="Disordered" evidence="1">
    <location>
        <begin position="256"/>
        <end position="280"/>
    </location>
</feature>
<dbReference type="PROSITE" id="PS50878">
    <property type="entry name" value="RT_POL"/>
    <property type="match status" value="1"/>
</dbReference>
<keyword evidence="3" id="KW-0808">Transferase</keyword>
<dbReference type="VEuPathDB" id="MicrosporidiaDB:CWI39_0974p0010"/>
<evidence type="ECO:0000313" key="3">
    <source>
        <dbReference type="EMBL" id="TBU09539.1"/>
    </source>
</evidence>
<feature type="compositionally biased region" description="Polar residues" evidence="1">
    <location>
        <begin position="190"/>
        <end position="212"/>
    </location>
</feature>
<evidence type="ECO:0000256" key="1">
    <source>
        <dbReference type="SAM" id="MobiDB-lite"/>
    </source>
</evidence>